<accession>A0A9X8MAE3</accession>
<dbReference type="GO" id="GO:0016747">
    <property type="term" value="F:acyltransferase activity, transferring groups other than amino-acyl groups"/>
    <property type="evidence" value="ECO:0007669"/>
    <property type="project" value="InterPro"/>
</dbReference>
<feature type="transmembrane region" description="Helical" evidence="1">
    <location>
        <begin position="6"/>
        <end position="27"/>
    </location>
</feature>
<dbReference type="RefSeq" id="WP_074823093.1">
    <property type="nucleotide sequence ID" value="NZ_FOEV01000003.1"/>
</dbReference>
<evidence type="ECO:0000313" key="4">
    <source>
        <dbReference type="Proteomes" id="UP000183210"/>
    </source>
</evidence>
<feature type="transmembrane region" description="Helical" evidence="1">
    <location>
        <begin position="80"/>
        <end position="101"/>
    </location>
</feature>
<organism evidence="3 4">
    <name type="scientific">Pseudomonas lutea</name>
    <dbReference type="NCBI Taxonomy" id="243924"/>
    <lineage>
        <taxon>Bacteria</taxon>
        <taxon>Pseudomonadati</taxon>
        <taxon>Pseudomonadota</taxon>
        <taxon>Gammaproteobacteria</taxon>
        <taxon>Pseudomonadales</taxon>
        <taxon>Pseudomonadaceae</taxon>
        <taxon>Pseudomonas</taxon>
    </lineage>
</organism>
<protein>
    <submittedName>
        <fullName evidence="3">Peptidoglycan/LPS O-acetylase OafA/YrhL, contains acyltransferase and SGNH-hydrolase domains</fullName>
    </submittedName>
</protein>
<feature type="transmembrane region" description="Helical" evidence="1">
    <location>
        <begin position="285"/>
        <end position="301"/>
    </location>
</feature>
<feature type="transmembrane region" description="Helical" evidence="1">
    <location>
        <begin position="352"/>
        <end position="374"/>
    </location>
</feature>
<feature type="transmembrane region" description="Helical" evidence="1">
    <location>
        <begin position="262"/>
        <end position="279"/>
    </location>
</feature>
<evidence type="ECO:0000313" key="3">
    <source>
        <dbReference type="EMBL" id="SEQ00412.1"/>
    </source>
</evidence>
<dbReference type="PANTHER" id="PTHR23028">
    <property type="entry name" value="ACETYLTRANSFERASE"/>
    <property type="match status" value="1"/>
</dbReference>
<dbReference type="GO" id="GO:0000271">
    <property type="term" value="P:polysaccharide biosynthetic process"/>
    <property type="evidence" value="ECO:0007669"/>
    <property type="project" value="TreeGrafter"/>
</dbReference>
<dbReference type="GeneID" id="300266119"/>
<reference evidence="3 4" key="1">
    <citation type="submission" date="2016-10" db="EMBL/GenBank/DDBJ databases">
        <authorList>
            <person name="Varghese N."/>
            <person name="Submissions S."/>
        </authorList>
    </citation>
    <scope>NUCLEOTIDE SEQUENCE [LARGE SCALE GENOMIC DNA]</scope>
    <source>
        <strain evidence="3 4">LMG 21974</strain>
    </source>
</reference>
<feature type="transmembrane region" description="Helical" evidence="1">
    <location>
        <begin position="313"/>
        <end position="332"/>
    </location>
</feature>
<proteinExistence type="predicted"/>
<gene>
    <name evidence="3" type="ORF">SAMN05216409_103216</name>
</gene>
<dbReference type="PANTHER" id="PTHR23028:SF131">
    <property type="entry name" value="BLR2367 PROTEIN"/>
    <property type="match status" value="1"/>
</dbReference>
<sequence length="392" mass="44859">MNILDPALAITIFIIATITAHLITFLFKNQANIEAPATGARFKEIDGLRGFLAVGVFIHHAVINWFYINSGKIELPPSNLYAQLGQGSVALFFMITSFLFWGQLLEKGEHYKWKTFFISRAFRIYPLYTALMILVFIFVFHESSWKLHSSPPDLVKQIIQWALFDRPDINSYQNTGMIISNVTWTLNYEVFFYTSLPLIYLIFLKKTNWKITAFCILLIFFLHNAFEWSHSLKKNILLSFLGGILAAYWVRQPFLLDLAQSRLASIIAITSITIAFTAFHKSFSALPLILITIFFTVLASGNKLFSKLKARPVSWLGEISYSIYLLHGLLLWLATNQIKRLTTEGTLNETNYIYITLLLTPALIAISTLTHISIEKPWISIGKKISRKINKK</sequence>
<keyword evidence="3" id="KW-0012">Acyltransferase</keyword>
<dbReference type="InterPro" id="IPR050879">
    <property type="entry name" value="Acyltransferase_3"/>
</dbReference>
<dbReference type="InterPro" id="IPR002656">
    <property type="entry name" value="Acyl_transf_3_dom"/>
</dbReference>
<dbReference type="EMBL" id="FOEV01000003">
    <property type="protein sequence ID" value="SEQ00412.1"/>
    <property type="molecule type" value="Genomic_DNA"/>
</dbReference>
<name>A0A9X8MAE3_9PSED</name>
<evidence type="ECO:0000259" key="2">
    <source>
        <dbReference type="Pfam" id="PF01757"/>
    </source>
</evidence>
<dbReference type="Proteomes" id="UP000183210">
    <property type="component" value="Unassembled WGS sequence"/>
</dbReference>
<dbReference type="AlphaFoldDB" id="A0A9X8MAE3"/>
<feature type="transmembrane region" description="Helical" evidence="1">
    <location>
        <begin position="232"/>
        <end position="250"/>
    </location>
</feature>
<keyword evidence="1" id="KW-0812">Transmembrane</keyword>
<keyword evidence="3" id="KW-0808">Transferase</keyword>
<dbReference type="GO" id="GO:0016020">
    <property type="term" value="C:membrane"/>
    <property type="evidence" value="ECO:0007669"/>
    <property type="project" value="TreeGrafter"/>
</dbReference>
<feature type="transmembrane region" description="Helical" evidence="1">
    <location>
        <begin position="186"/>
        <end position="204"/>
    </location>
</feature>
<keyword evidence="1" id="KW-1133">Transmembrane helix</keyword>
<evidence type="ECO:0000256" key="1">
    <source>
        <dbReference type="SAM" id="Phobius"/>
    </source>
</evidence>
<feature type="transmembrane region" description="Helical" evidence="1">
    <location>
        <begin position="211"/>
        <end position="226"/>
    </location>
</feature>
<comment type="caution">
    <text evidence="3">The sequence shown here is derived from an EMBL/GenBank/DDBJ whole genome shotgun (WGS) entry which is preliminary data.</text>
</comment>
<keyword evidence="1" id="KW-0472">Membrane</keyword>
<feature type="domain" description="Acyltransferase 3" evidence="2">
    <location>
        <begin position="43"/>
        <end position="370"/>
    </location>
</feature>
<feature type="transmembrane region" description="Helical" evidence="1">
    <location>
        <begin position="122"/>
        <end position="141"/>
    </location>
</feature>
<feature type="transmembrane region" description="Helical" evidence="1">
    <location>
        <begin position="48"/>
        <end position="68"/>
    </location>
</feature>
<dbReference type="Pfam" id="PF01757">
    <property type="entry name" value="Acyl_transf_3"/>
    <property type="match status" value="1"/>
</dbReference>